<dbReference type="AlphaFoldDB" id="A0A183TM24"/>
<accession>A0A183TM24</accession>
<protein>
    <submittedName>
        <fullName evidence="1">TMEM132 domain-containing protein</fullName>
    </submittedName>
</protein>
<dbReference type="WBParaSite" id="SSLN_0001818601-mRNA-1">
    <property type="protein sequence ID" value="SSLN_0001818601-mRNA-1"/>
    <property type="gene ID" value="SSLN_0001818601"/>
</dbReference>
<name>A0A183TM24_SCHSO</name>
<evidence type="ECO:0000313" key="1">
    <source>
        <dbReference type="WBParaSite" id="SSLN_0001818601-mRNA-1"/>
    </source>
</evidence>
<organism evidence="1">
    <name type="scientific">Schistocephalus solidus</name>
    <name type="common">Tapeworm</name>
    <dbReference type="NCBI Taxonomy" id="70667"/>
    <lineage>
        <taxon>Eukaryota</taxon>
        <taxon>Metazoa</taxon>
        <taxon>Spiralia</taxon>
        <taxon>Lophotrochozoa</taxon>
        <taxon>Platyhelminthes</taxon>
        <taxon>Cestoda</taxon>
        <taxon>Eucestoda</taxon>
        <taxon>Diphyllobothriidea</taxon>
        <taxon>Diphyllobothriidae</taxon>
        <taxon>Schistocephalus</taxon>
    </lineage>
</organism>
<sequence length="132" mass="14409">LPVLLPLVEMHNGRVFEILKNLSLAPHLLEECCNTSVATLCLWPATPEEGVAGTHLLQLTLLRESGLVESSNFHLVASSQLTSAVLRSDVDSSEKLVEITFTANRRDKVVDVYNCNLGGEAESSTVIHWLDA</sequence>
<proteinExistence type="predicted"/>
<reference evidence="1" key="1">
    <citation type="submission" date="2016-06" db="UniProtKB">
        <authorList>
            <consortium name="WormBaseParasite"/>
        </authorList>
    </citation>
    <scope>IDENTIFICATION</scope>
</reference>